<dbReference type="Pfam" id="PF07498">
    <property type="entry name" value="Rho_N"/>
    <property type="match status" value="1"/>
</dbReference>
<evidence type="ECO:0000313" key="4">
    <source>
        <dbReference type="Proteomes" id="UP000499080"/>
    </source>
</evidence>
<keyword evidence="4" id="KW-1185">Reference proteome</keyword>
<protein>
    <recommendedName>
        <fullName evidence="2">Rho termination factor-like N-terminal domain-containing protein</fullName>
    </recommendedName>
</protein>
<sequence>MEDLKSKTVRQLQNYSRENKIRGYSKLKKSALIDLLQNNVYQFHNDLFNKPRKERELKVKCCDLYYKASYMKRHLQSKKHQTYEKANVFSFDASLFPKPKKARPTQIKCDECGKYYKPAYEGHHLRSIIHRRAVDKVPTHIEVPEVKDDEPKVTNWIFPKKQKPSEPTSEKPEQKKAEPQIIDETFHFGEVAEIVLVETAFLDRLETWVINNVNNIKNPIEFLEHCRTIVIAKLSQWAGIKTNLQLYCDFQREEEIQEFSFKTQNQIILESTDLNTFYVDAVNKLKREMEEFEARGSVWRLSYSSKRSRTEDQ</sequence>
<name>A0A4Y2TP75_ARAVE</name>
<dbReference type="GO" id="GO:0006353">
    <property type="term" value="P:DNA-templated transcription termination"/>
    <property type="evidence" value="ECO:0007669"/>
    <property type="project" value="InterPro"/>
</dbReference>
<feature type="compositionally biased region" description="Basic and acidic residues" evidence="1">
    <location>
        <begin position="168"/>
        <end position="177"/>
    </location>
</feature>
<dbReference type="InterPro" id="IPR011112">
    <property type="entry name" value="Rho-like_N"/>
</dbReference>
<evidence type="ECO:0000256" key="1">
    <source>
        <dbReference type="SAM" id="MobiDB-lite"/>
    </source>
</evidence>
<reference evidence="3 4" key="1">
    <citation type="journal article" date="2019" name="Sci. Rep.">
        <title>Orb-weaving spider Araneus ventricosus genome elucidates the spidroin gene catalogue.</title>
        <authorList>
            <person name="Kono N."/>
            <person name="Nakamura H."/>
            <person name="Ohtoshi R."/>
            <person name="Moran D.A.P."/>
            <person name="Shinohara A."/>
            <person name="Yoshida Y."/>
            <person name="Fujiwara M."/>
            <person name="Mori M."/>
            <person name="Tomita M."/>
            <person name="Arakawa K."/>
        </authorList>
    </citation>
    <scope>NUCLEOTIDE SEQUENCE [LARGE SCALE GENOMIC DNA]</scope>
</reference>
<evidence type="ECO:0000259" key="2">
    <source>
        <dbReference type="Pfam" id="PF07498"/>
    </source>
</evidence>
<feature type="domain" description="Rho termination factor-like N-terminal" evidence="2">
    <location>
        <begin position="3"/>
        <end position="35"/>
    </location>
</feature>
<comment type="caution">
    <text evidence="3">The sequence shown here is derived from an EMBL/GenBank/DDBJ whole genome shotgun (WGS) entry which is preliminary data.</text>
</comment>
<dbReference type="Proteomes" id="UP000499080">
    <property type="component" value="Unassembled WGS sequence"/>
</dbReference>
<accession>A0A4Y2TP75</accession>
<dbReference type="AlphaFoldDB" id="A0A4Y2TP75"/>
<gene>
    <name evidence="3" type="ORF">AVEN_108874_1</name>
</gene>
<organism evidence="3 4">
    <name type="scientific">Araneus ventricosus</name>
    <name type="common">Orbweaver spider</name>
    <name type="synonym">Epeira ventricosa</name>
    <dbReference type="NCBI Taxonomy" id="182803"/>
    <lineage>
        <taxon>Eukaryota</taxon>
        <taxon>Metazoa</taxon>
        <taxon>Ecdysozoa</taxon>
        <taxon>Arthropoda</taxon>
        <taxon>Chelicerata</taxon>
        <taxon>Arachnida</taxon>
        <taxon>Araneae</taxon>
        <taxon>Araneomorphae</taxon>
        <taxon>Entelegynae</taxon>
        <taxon>Araneoidea</taxon>
        <taxon>Araneidae</taxon>
        <taxon>Araneus</taxon>
    </lineage>
</organism>
<evidence type="ECO:0000313" key="3">
    <source>
        <dbReference type="EMBL" id="GBO02348.1"/>
    </source>
</evidence>
<proteinExistence type="predicted"/>
<dbReference type="EMBL" id="BGPR01030095">
    <property type="protein sequence ID" value="GBO02348.1"/>
    <property type="molecule type" value="Genomic_DNA"/>
</dbReference>
<feature type="region of interest" description="Disordered" evidence="1">
    <location>
        <begin position="158"/>
        <end position="177"/>
    </location>
</feature>